<dbReference type="EMBL" id="JBFMKM010000012">
    <property type="protein sequence ID" value="KAL1301945.1"/>
    <property type="molecule type" value="Genomic_DNA"/>
</dbReference>
<keyword evidence="2" id="KW-1133">Transmembrane helix</keyword>
<dbReference type="PANTHER" id="PTHR33927:SF5">
    <property type="entry name" value="ENZYME, PUTATIVE (AFU_ORTHOLOGUE AFUA_8G01222)-RELATED"/>
    <property type="match status" value="1"/>
</dbReference>
<accession>A0ABR3P8C0</accession>
<reference evidence="3 4" key="1">
    <citation type="submission" date="2024-07" db="EMBL/GenBank/DDBJ databases">
        <title>Draft sequence of the Neodothiora populina.</title>
        <authorList>
            <person name="Drown D.D."/>
            <person name="Schuette U.S."/>
            <person name="Buechlein A.B."/>
            <person name="Rusch D.R."/>
            <person name="Winton L.W."/>
            <person name="Adams G.A."/>
        </authorList>
    </citation>
    <scope>NUCLEOTIDE SEQUENCE [LARGE SCALE GENOMIC DNA]</scope>
    <source>
        <strain evidence="3 4">CPC 39397</strain>
    </source>
</reference>
<protein>
    <recommendedName>
        <fullName evidence="5">Integral membrane protein TmpA</fullName>
    </recommendedName>
</protein>
<feature type="transmembrane region" description="Helical" evidence="2">
    <location>
        <begin position="226"/>
        <end position="247"/>
    </location>
</feature>
<name>A0ABR3P8C0_9PEZI</name>
<dbReference type="GeneID" id="95976106"/>
<feature type="region of interest" description="Disordered" evidence="1">
    <location>
        <begin position="1"/>
        <end position="53"/>
    </location>
</feature>
<feature type="transmembrane region" description="Helical" evidence="2">
    <location>
        <begin position="110"/>
        <end position="129"/>
    </location>
</feature>
<feature type="transmembrane region" description="Helical" evidence="2">
    <location>
        <begin position="259"/>
        <end position="277"/>
    </location>
</feature>
<keyword evidence="2" id="KW-0472">Membrane</keyword>
<feature type="transmembrane region" description="Helical" evidence="2">
    <location>
        <begin position="297"/>
        <end position="315"/>
    </location>
</feature>
<dbReference type="PANTHER" id="PTHR33927">
    <property type="entry name" value="TRANSMEMBRANE PROTEIN"/>
    <property type="match status" value="1"/>
</dbReference>
<evidence type="ECO:0000313" key="4">
    <source>
        <dbReference type="Proteomes" id="UP001562354"/>
    </source>
</evidence>
<feature type="transmembrane region" description="Helical" evidence="2">
    <location>
        <begin position="187"/>
        <end position="206"/>
    </location>
</feature>
<evidence type="ECO:0008006" key="5">
    <source>
        <dbReference type="Google" id="ProtNLM"/>
    </source>
</evidence>
<dbReference type="RefSeq" id="XP_069198221.1">
    <property type="nucleotide sequence ID" value="XM_069341711.1"/>
</dbReference>
<evidence type="ECO:0000256" key="2">
    <source>
        <dbReference type="SAM" id="Phobius"/>
    </source>
</evidence>
<comment type="caution">
    <text evidence="3">The sequence shown here is derived from an EMBL/GenBank/DDBJ whole genome shotgun (WGS) entry which is preliminary data.</text>
</comment>
<dbReference type="Proteomes" id="UP001562354">
    <property type="component" value="Unassembled WGS sequence"/>
</dbReference>
<keyword evidence="2" id="KW-0812">Transmembrane</keyword>
<gene>
    <name evidence="3" type="ORF">AAFC00_002404</name>
</gene>
<evidence type="ECO:0000313" key="3">
    <source>
        <dbReference type="EMBL" id="KAL1301945.1"/>
    </source>
</evidence>
<organism evidence="3 4">
    <name type="scientific">Neodothiora populina</name>
    <dbReference type="NCBI Taxonomy" id="2781224"/>
    <lineage>
        <taxon>Eukaryota</taxon>
        <taxon>Fungi</taxon>
        <taxon>Dikarya</taxon>
        <taxon>Ascomycota</taxon>
        <taxon>Pezizomycotina</taxon>
        <taxon>Dothideomycetes</taxon>
        <taxon>Dothideomycetidae</taxon>
        <taxon>Dothideales</taxon>
        <taxon>Dothioraceae</taxon>
        <taxon>Neodothiora</taxon>
    </lineage>
</organism>
<sequence>MENTVTSLAPVPSARLADTQPSATRRDSLIRSTSSSSSGTHSELVLSEKHMKPSDIHQIKITEDSTSERDITASKEALEALEDAHPLPCKTSPRMIRCLRWGVFSVYRRLFTLVFTLNLVACILVLVQLRHQGSSIATYTNASTAAGANICVAVLMRNEHVVNVLFRIVCCVPHSAPLWFRRRLAKVYSYGGVHSGCGVAATFWYIAYCGLMIHNFTRGGSVDIGLVVTTGVVLFLLVLILVFAHPYLRMRFHDHFERIHRFAGWTAVAALWAQAMLSVSSKSQLDGVSFGHALIRIPNFWFLIVITCCLVYPWARLRRRSVEAEPLSKHAIRLHFDYREMESCAGVRFTDSALKETHAFATIPNTAHEKRGHSIVIANAGDWTNKIIQNPPKQIWTRGAPTLGVMRVALCFKKVLVIGTGSGIGPCLSFLQSNPGYPVQVIWSAPNPVQNYGPKIMDAVLRADSKAVIVDTKRTGRGNLLALAYALFQESGAEATVIISNPAVTRKVVYGLENRGVPAFGAIFDS</sequence>
<evidence type="ECO:0000256" key="1">
    <source>
        <dbReference type="SAM" id="MobiDB-lite"/>
    </source>
</evidence>
<proteinExistence type="predicted"/>
<feature type="compositionally biased region" description="Low complexity" evidence="1">
    <location>
        <begin position="30"/>
        <end position="45"/>
    </location>
</feature>
<keyword evidence="4" id="KW-1185">Reference proteome</keyword>
<dbReference type="InterPro" id="IPR052979">
    <property type="entry name" value="Adenylate-forming_domain"/>
</dbReference>